<dbReference type="Pfam" id="PF02518">
    <property type="entry name" value="HATPase_c"/>
    <property type="match status" value="1"/>
</dbReference>
<dbReference type="PRINTS" id="PR00344">
    <property type="entry name" value="BCTRLSENSOR"/>
</dbReference>
<reference evidence="10 11" key="1">
    <citation type="submission" date="2019-03" db="EMBL/GenBank/DDBJ databases">
        <title>Genomic Encyclopedia of Type Strains, Phase IV (KMG-IV): sequencing the most valuable type-strain genomes for metagenomic binning, comparative biology and taxonomic classification.</title>
        <authorList>
            <person name="Goeker M."/>
        </authorList>
    </citation>
    <scope>NUCLEOTIDE SEQUENCE [LARGE SCALE GENOMIC DNA]</scope>
    <source>
        <strain evidence="10 11">DSM 102969</strain>
    </source>
</reference>
<dbReference type="InterPro" id="IPR005467">
    <property type="entry name" value="His_kinase_dom"/>
</dbReference>
<dbReference type="InterPro" id="IPR036097">
    <property type="entry name" value="HisK_dim/P_sf"/>
</dbReference>
<feature type="transmembrane region" description="Helical" evidence="7">
    <location>
        <begin position="48"/>
        <end position="67"/>
    </location>
</feature>
<dbReference type="CDD" id="cd00130">
    <property type="entry name" value="PAS"/>
    <property type="match status" value="1"/>
</dbReference>
<dbReference type="PANTHER" id="PTHR43047">
    <property type="entry name" value="TWO-COMPONENT HISTIDINE PROTEIN KINASE"/>
    <property type="match status" value="1"/>
</dbReference>
<dbReference type="InterPro" id="IPR013655">
    <property type="entry name" value="PAS_fold_3"/>
</dbReference>
<keyword evidence="4" id="KW-0808">Transferase</keyword>
<dbReference type="InterPro" id="IPR004358">
    <property type="entry name" value="Sig_transdc_His_kin-like_C"/>
</dbReference>
<proteinExistence type="predicted"/>
<keyword evidence="7" id="KW-0812">Transmembrane</keyword>
<dbReference type="Gene3D" id="1.10.287.130">
    <property type="match status" value="1"/>
</dbReference>
<dbReference type="EMBL" id="SNXY01000009">
    <property type="protein sequence ID" value="TDP83195.1"/>
    <property type="molecule type" value="Genomic_DNA"/>
</dbReference>
<name>A0A4R6RB56_9HYPH</name>
<gene>
    <name evidence="10" type="ORF">EDD54_3152</name>
</gene>
<comment type="caution">
    <text evidence="10">The sequence shown here is derived from an EMBL/GenBank/DDBJ whole genome shotgun (WGS) entry which is preliminary data.</text>
</comment>
<keyword evidence="7" id="KW-1133">Transmembrane helix</keyword>
<dbReference type="PROSITE" id="PS50109">
    <property type="entry name" value="HIS_KIN"/>
    <property type="match status" value="1"/>
</dbReference>
<feature type="transmembrane region" description="Helical" evidence="7">
    <location>
        <begin position="223"/>
        <end position="241"/>
    </location>
</feature>
<dbReference type="Gene3D" id="3.30.565.10">
    <property type="entry name" value="Histidine kinase-like ATPase, C-terminal domain"/>
    <property type="match status" value="1"/>
</dbReference>
<dbReference type="InterPro" id="IPR003594">
    <property type="entry name" value="HATPase_dom"/>
</dbReference>
<feature type="domain" description="Histidine kinase" evidence="8">
    <location>
        <begin position="554"/>
        <end position="773"/>
    </location>
</feature>
<dbReference type="SMART" id="SM00388">
    <property type="entry name" value="HisKA"/>
    <property type="match status" value="1"/>
</dbReference>
<dbReference type="GO" id="GO:0009927">
    <property type="term" value="F:histidine phosphotransfer kinase activity"/>
    <property type="evidence" value="ECO:0007669"/>
    <property type="project" value="TreeGrafter"/>
</dbReference>
<dbReference type="PANTHER" id="PTHR43047:SF72">
    <property type="entry name" value="OSMOSENSING HISTIDINE PROTEIN KINASE SLN1"/>
    <property type="match status" value="1"/>
</dbReference>
<dbReference type="Pfam" id="PF08447">
    <property type="entry name" value="PAS_3"/>
    <property type="match status" value="1"/>
</dbReference>
<evidence type="ECO:0000259" key="8">
    <source>
        <dbReference type="PROSITE" id="PS50109"/>
    </source>
</evidence>
<dbReference type="CDD" id="cd00082">
    <property type="entry name" value="HisKA"/>
    <property type="match status" value="1"/>
</dbReference>
<dbReference type="InterPro" id="IPR001610">
    <property type="entry name" value="PAC"/>
</dbReference>
<dbReference type="FunFam" id="3.30.565.10:FF:000006">
    <property type="entry name" value="Sensor histidine kinase WalK"/>
    <property type="match status" value="1"/>
</dbReference>
<keyword evidence="11" id="KW-1185">Reference proteome</keyword>
<dbReference type="PROSITE" id="PS50113">
    <property type="entry name" value="PAC"/>
    <property type="match status" value="1"/>
</dbReference>
<dbReference type="InterPro" id="IPR036890">
    <property type="entry name" value="HATPase_C_sf"/>
</dbReference>
<feature type="domain" description="PAC" evidence="9">
    <location>
        <begin position="332"/>
        <end position="383"/>
    </location>
</feature>
<accession>A0A4R6RB56</accession>
<dbReference type="SUPFAM" id="SSF47384">
    <property type="entry name" value="Homodimeric domain of signal transducing histidine kinase"/>
    <property type="match status" value="1"/>
</dbReference>
<keyword evidence="6" id="KW-0175">Coiled coil</keyword>
<evidence type="ECO:0000256" key="2">
    <source>
        <dbReference type="ARBA" id="ARBA00012438"/>
    </source>
</evidence>
<dbReference type="SUPFAM" id="SSF55874">
    <property type="entry name" value="ATPase domain of HSP90 chaperone/DNA topoisomerase II/histidine kinase"/>
    <property type="match status" value="1"/>
</dbReference>
<keyword evidence="7" id="KW-0472">Membrane</keyword>
<dbReference type="InterPro" id="IPR003661">
    <property type="entry name" value="HisK_dim/P_dom"/>
</dbReference>
<feature type="coiled-coil region" evidence="6">
    <location>
        <begin position="492"/>
        <end position="547"/>
    </location>
</feature>
<dbReference type="EC" id="2.7.13.3" evidence="2"/>
<evidence type="ECO:0000259" key="9">
    <source>
        <dbReference type="PROSITE" id="PS50113"/>
    </source>
</evidence>
<evidence type="ECO:0000313" key="11">
    <source>
        <dbReference type="Proteomes" id="UP000294547"/>
    </source>
</evidence>
<dbReference type="InterPro" id="IPR035965">
    <property type="entry name" value="PAS-like_dom_sf"/>
</dbReference>
<organism evidence="10 11">
    <name type="scientific">Oharaeibacter diazotrophicus</name>
    <dbReference type="NCBI Taxonomy" id="1920512"/>
    <lineage>
        <taxon>Bacteria</taxon>
        <taxon>Pseudomonadati</taxon>
        <taxon>Pseudomonadota</taxon>
        <taxon>Alphaproteobacteria</taxon>
        <taxon>Hyphomicrobiales</taxon>
        <taxon>Pleomorphomonadaceae</taxon>
        <taxon>Oharaeibacter</taxon>
    </lineage>
</organism>
<keyword evidence="5 10" id="KW-0418">Kinase</keyword>
<dbReference type="Pfam" id="PF12860">
    <property type="entry name" value="PAS_7"/>
    <property type="match status" value="1"/>
</dbReference>
<evidence type="ECO:0000256" key="6">
    <source>
        <dbReference type="SAM" id="Coils"/>
    </source>
</evidence>
<dbReference type="SUPFAM" id="SSF55785">
    <property type="entry name" value="PYP-like sensor domain (PAS domain)"/>
    <property type="match status" value="2"/>
</dbReference>
<dbReference type="Gene3D" id="3.30.450.20">
    <property type="entry name" value="PAS domain"/>
    <property type="match status" value="2"/>
</dbReference>
<dbReference type="CDD" id="cd16922">
    <property type="entry name" value="HATPase_EvgS-ArcB-TorS-like"/>
    <property type="match status" value="1"/>
</dbReference>
<evidence type="ECO:0000256" key="1">
    <source>
        <dbReference type="ARBA" id="ARBA00000085"/>
    </source>
</evidence>
<dbReference type="OrthoDB" id="9801651at2"/>
<evidence type="ECO:0000256" key="7">
    <source>
        <dbReference type="SAM" id="Phobius"/>
    </source>
</evidence>
<evidence type="ECO:0000256" key="3">
    <source>
        <dbReference type="ARBA" id="ARBA00022553"/>
    </source>
</evidence>
<dbReference type="Pfam" id="PF00512">
    <property type="entry name" value="HisKA"/>
    <property type="match status" value="1"/>
</dbReference>
<keyword evidence="3" id="KW-0597">Phosphoprotein</keyword>
<dbReference type="NCBIfam" id="TIGR00229">
    <property type="entry name" value="sensory_box"/>
    <property type="match status" value="1"/>
</dbReference>
<dbReference type="SMART" id="SM00086">
    <property type="entry name" value="PAC"/>
    <property type="match status" value="2"/>
</dbReference>
<sequence length="813" mass="88912">MARADSADAPHGWRARFFGDSDADAALKGHARLLARPAYRRLLTAEPIFRRSIPVLITVFLVVVGIARVSNLADRRDETEGHARDMVALMAETIDNALTLSLPAKADGPVLADALRTALREALPPSATSDGRTILVADRDGVIRASAPENSALIGRRFADVFGAGQPLVVFGERAGVLPVELGTGGEAIAAIHNLDGDRGSVAVYQHDEQIFLNWRRDVSMNVSLFIGTSCILIVMVYAFFAQTSRAAEADRLYAATQARVDTALRRGRCGLWDWDLARGRLFWSPSMYVILGMEPNSDLMGFNELQAMIHEEDTDLYALARDLLETGQNAVDLEFRIRHAEGHWVWLRCRVEIVSDRDGAPHLIGIAVDVTEQKKLAEKSATADLRLRDAIETISEAFVLWDADNRLVMCNTKYQTLHQLSDDLVREGADYESVMGAARQPLLRSENRIGDVAQGERSYEAQLEDGRWLQINERRTKDGGFVSVGTDITELKRHEEKLLESERQLMAMVADLRQHRHKMQLQTKQLVELAEKYAEEKARAEAANRAKSEFLASMSHELRTPLNAIIGFSEIMRSGMFGALGSAKYDEYCRDIHDSGTYLLNVISDILDMSKIEAGRVNLTLDSVILDEVIGESTRIMTPQADDRAIRLVTRFDAPLPMVADRRAIKQVALNLLSNALKFTPMNGCVTVSTRVDGEAVVMSVADTGIGIPAHALGMIGKPFVQVENQLTRKHAGSGLGLAIAQSLVELHGGTMKIQSEEGIGTTVTISLPRIAAPTASDGTAAVAEQTTGIAQSGMARAVAVANARGPSRAVH</sequence>
<dbReference type="RefSeq" id="WP_126537938.1">
    <property type="nucleotide sequence ID" value="NZ_BSPM01000009.1"/>
</dbReference>
<dbReference type="InterPro" id="IPR000700">
    <property type="entry name" value="PAS-assoc_C"/>
</dbReference>
<protein>
    <recommendedName>
        <fullName evidence="2">histidine kinase</fullName>
        <ecNumber evidence="2">2.7.13.3</ecNumber>
    </recommendedName>
</protein>
<comment type="catalytic activity">
    <reaction evidence="1">
        <text>ATP + protein L-histidine = ADP + protein N-phospho-L-histidine.</text>
        <dbReference type="EC" id="2.7.13.3"/>
    </reaction>
</comment>
<dbReference type="AlphaFoldDB" id="A0A4R6RB56"/>
<dbReference type="GO" id="GO:0005886">
    <property type="term" value="C:plasma membrane"/>
    <property type="evidence" value="ECO:0007669"/>
    <property type="project" value="TreeGrafter"/>
</dbReference>
<dbReference type="GO" id="GO:0000155">
    <property type="term" value="F:phosphorelay sensor kinase activity"/>
    <property type="evidence" value="ECO:0007669"/>
    <property type="project" value="InterPro"/>
</dbReference>
<dbReference type="Proteomes" id="UP000294547">
    <property type="component" value="Unassembled WGS sequence"/>
</dbReference>
<dbReference type="InterPro" id="IPR000014">
    <property type="entry name" value="PAS"/>
</dbReference>
<evidence type="ECO:0000256" key="5">
    <source>
        <dbReference type="ARBA" id="ARBA00022777"/>
    </source>
</evidence>
<evidence type="ECO:0000256" key="4">
    <source>
        <dbReference type="ARBA" id="ARBA00022679"/>
    </source>
</evidence>
<evidence type="ECO:0000313" key="10">
    <source>
        <dbReference type="EMBL" id="TDP83195.1"/>
    </source>
</evidence>
<dbReference type="SMART" id="SM00387">
    <property type="entry name" value="HATPase_c"/>
    <property type="match status" value="1"/>
</dbReference>